<evidence type="ECO:0000256" key="4">
    <source>
        <dbReference type="ARBA" id="ARBA00022692"/>
    </source>
</evidence>
<evidence type="ECO:0000256" key="8">
    <source>
        <dbReference type="SAM" id="Phobius"/>
    </source>
</evidence>
<dbReference type="InParanoid" id="F0ZI39"/>
<dbReference type="KEGG" id="dpp:DICPUDRAFT_6826"/>
<dbReference type="OrthoDB" id="16230at2759"/>
<dbReference type="GO" id="GO:0015203">
    <property type="term" value="F:polyamine transmembrane transporter activity"/>
    <property type="evidence" value="ECO:0007669"/>
    <property type="project" value="UniProtKB-ARBA"/>
</dbReference>
<dbReference type="Gene3D" id="1.20.1740.10">
    <property type="entry name" value="Amino acid/polyamine transporter I"/>
    <property type="match status" value="1"/>
</dbReference>
<feature type="transmembrane region" description="Helical" evidence="8">
    <location>
        <begin position="141"/>
        <end position="163"/>
    </location>
</feature>
<evidence type="ECO:0000256" key="7">
    <source>
        <dbReference type="ARBA" id="ARBA00024041"/>
    </source>
</evidence>
<dbReference type="PANTHER" id="PTHR45826">
    <property type="entry name" value="POLYAMINE TRANSPORTER PUT1"/>
    <property type="match status" value="1"/>
</dbReference>
<keyword evidence="6 8" id="KW-0472">Membrane</keyword>
<keyword evidence="4 8" id="KW-0812">Transmembrane</keyword>
<feature type="transmembrane region" description="Helical" evidence="8">
    <location>
        <begin position="47"/>
        <end position="73"/>
    </location>
</feature>
<protein>
    <recommendedName>
        <fullName evidence="11">Amino acid permease/ SLC12A domain-containing protein</fullName>
    </recommendedName>
</protein>
<dbReference type="PIRSF" id="PIRSF006060">
    <property type="entry name" value="AA_transporter"/>
    <property type="match status" value="1"/>
</dbReference>
<keyword evidence="2" id="KW-0813">Transport</keyword>
<evidence type="ECO:0000256" key="2">
    <source>
        <dbReference type="ARBA" id="ARBA00022448"/>
    </source>
</evidence>
<dbReference type="GeneID" id="10500734"/>
<feature type="transmembrane region" description="Helical" evidence="8">
    <location>
        <begin position="244"/>
        <end position="265"/>
    </location>
</feature>
<dbReference type="Pfam" id="PF13520">
    <property type="entry name" value="AA_permease_2"/>
    <property type="match status" value="1"/>
</dbReference>
<comment type="subcellular location">
    <subcellularLocation>
        <location evidence="1">Cell membrane</location>
        <topology evidence="1">Multi-pass membrane protein</topology>
    </subcellularLocation>
</comment>
<feature type="transmembrane region" description="Helical" evidence="8">
    <location>
        <begin position="344"/>
        <end position="362"/>
    </location>
</feature>
<dbReference type="Proteomes" id="UP000001064">
    <property type="component" value="Unassembled WGS sequence"/>
</dbReference>
<keyword evidence="3" id="KW-1003">Cell membrane</keyword>
<feature type="transmembrane region" description="Helical" evidence="8">
    <location>
        <begin position="169"/>
        <end position="191"/>
    </location>
</feature>
<dbReference type="GO" id="GO:0005886">
    <property type="term" value="C:plasma membrane"/>
    <property type="evidence" value="ECO:0007669"/>
    <property type="project" value="UniProtKB-SubCell"/>
</dbReference>
<reference evidence="10" key="1">
    <citation type="journal article" date="2011" name="Genome Biol.">
        <title>Comparative genomics of the social amoebae Dictyostelium discoideum and Dictyostelium purpureum.</title>
        <authorList>
            <consortium name="US DOE Joint Genome Institute (JGI-PGF)"/>
            <person name="Sucgang R."/>
            <person name="Kuo A."/>
            <person name="Tian X."/>
            <person name="Salerno W."/>
            <person name="Parikh A."/>
            <person name="Feasley C.L."/>
            <person name="Dalin E."/>
            <person name="Tu H."/>
            <person name="Huang E."/>
            <person name="Barry K."/>
            <person name="Lindquist E."/>
            <person name="Shapiro H."/>
            <person name="Bruce D."/>
            <person name="Schmutz J."/>
            <person name="Salamov A."/>
            <person name="Fey P."/>
            <person name="Gaudet P."/>
            <person name="Anjard C."/>
            <person name="Babu M.M."/>
            <person name="Basu S."/>
            <person name="Bushmanova Y."/>
            <person name="van der Wel H."/>
            <person name="Katoh-Kurasawa M."/>
            <person name="Dinh C."/>
            <person name="Coutinho P.M."/>
            <person name="Saito T."/>
            <person name="Elias M."/>
            <person name="Schaap P."/>
            <person name="Kay R.R."/>
            <person name="Henrissat B."/>
            <person name="Eichinger L."/>
            <person name="Rivero F."/>
            <person name="Putnam N.H."/>
            <person name="West C.M."/>
            <person name="Loomis W.F."/>
            <person name="Chisholm R.L."/>
            <person name="Shaulsky G."/>
            <person name="Strassmann J.E."/>
            <person name="Queller D.C."/>
            <person name="Kuspa A."/>
            <person name="Grigoriev I.V."/>
        </authorList>
    </citation>
    <scope>NUCLEOTIDE SEQUENCE [LARGE SCALE GENOMIC DNA]</scope>
    <source>
        <strain evidence="10">QSDP1</strain>
    </source>
</reference>
<feature type="non-terminal residue" evidence="9">
    <location>
        <position position="1"/>
    </location>
</feature>
<feature type="transmembrane region" description="Helical" evidence="8">
    <location>
        <begin position="93"/>
        <end position="120"/>
    </location>
</feature>
<dbReference type="EMBL" id="GL871028">
    <property type="protein sequence ID" value="EGC36393.1"/>
    <property type="molecule type" value="Genomic_DNA"/>
</dbReference>
<keyword evidence="10" id="KW-1185">Reference proteome</keyword>
<evidence type="ECO:0000256" key="3">
    <source>
        <dbReference type="ARBA" id="ARBA00022475"/>
    </source>
</evidence>
<feature type="transmembrane region" description="Helical" evidence="8">
    <location>
        <begin position="405"/>
        <end position="422"/>
    </location>
</feature>
<dbReference type="InterPro" id="IPR044566">
    <property type="entry name" value="RMV1-like"/>
</dbReference>
<dbReference type="eggNOG" id="KOG1287">
    <property type="taxonomic scope" value="Eukaryota"/>
</dbReference>
<proteinExistence type="inferred from homology"/>
<organism evidence="9 10">
    <name type="scientific">Dictyostelium purpureum</name>
    <name type="common">Slime mold</name>
    <dbReference type="NCBI Taxonomy" id="5786"/>
    <lineage>
        <taxon>Eukaryota</taxon>
        <taxon>Amoebozoa</taxon>
        <taxon>Evosea</taxon>
        <taxon>Eumycetozoa</taxon>
        <taxon>Dictyostelia</taxon>
        <taxon>Dictyosteliales</taxon>
        <taxon>Dictyosteliaceae</taxon>
        <taxon>Dictyostelium</taxon>
    </lineage>
</organism>
<evidence type="ECO:0000256" key="1">
    <source>
        <dbReference type="ARBA" id="ARBA00004651"/>
    </source>
</evidence>
<feature type="transmembrane region" description="Helical" evidence="8">
    <location>
        <begin position="368"/>
        <end position="385"/>
    </location>
</feature>
<evidence type="ECO:0000313" key="9">
    <source>
        <dbReference type="EMBL" id="EGC36393.1"/>
    </source>
</evidence>
<feature type="non-terminal residue" evidence="9">
    <location>
        <position position="447"/>
    </location>
</feature>
<gene>
    <name evidence="9" type="ORF">DICPUDRAFT_6826</name>
</gene>
<dbReference type="VEuPathDB" id="AmoebaDB:DICPUDRAFT_6826"/>
<sequence>IENDNSSLSLKKPPRSVGLIGLISIGYLLTSSGPYGIELVSSCGSYVYVLLTFLLLPIVWSIPTSLITAELSLMVNDVGGCSLWAEKAFGEDFSFFVGILSWFSATVDLSLYAPIFVHYLSNIFIDTKYENYTWCGKLSECYWCTFLISIVLIIIVVAINIWGTEKVGYFGAIFSIVLLIPFVIFVCIGIGKVQLGEILSINGGIKNIGGVKWNILIITVLWSISGYDQLGQLAGEIKSAKRNYPIGVFAIIIISTIFYILPLIVGMQFERDPDKWYTGEFSNLAVLVGGKWLEILMSIGGMASAIGGFLCSLKATSNNFYSISERGLIPKFFSKLLPKRRTPYIAILFNAAIVSLFISLPFESILNLDMAIYSIVIAIECVVYIKLYLYNPNYHRPYKAIPNKWFLPYLASPIILTITIFIFLPLTIQWNTIVFITIIILLVFFRY</sequence>
<dbReference type="AlphaFoldDB" id="F0ZI39"/>
<dbReference type="InterPro" id="IPR002293">
    <property type="entry name" value="AA/rel_permease1"/>
</dbReference>
<evidence type="ECO:0000313" key="10">
    <source>
        <dbReference type="Proteomes" id="UP000001064"/>
    </source>
</evidence>
<keyword evidence="5 8" id="KW-1133">Transmembrane helix</keyword>
<feature type="transmembrane region" description="Helical" evidence="8">
    <location>
        <begin position="428"/>
        <end position="445"/>
    </location>
</feature>
<dbReference type="STRING" id="5786.F0ZI39"/>
<accession>F0ZI39</accession>
<dbReference type="RefSeq" id="XP_003287090.1">
    <property type="nucleotide sequence ID" value="XM_003287042.1"/>
</dbReference>
<dbReference type="OMA" id="FPQDGGY"/>
<dbReference type="PANTHER" id="PTHR45826:SF2">
    <property type="entry name" value="AMINO ACID TRANSPORTER"/>
    <property type="match status" value="1"/>
</dbReference>
<name>F0ZI39_DICPU</name>
<comment type="similarity">
    <text evidence="7">Belongs to the amino acid-polyamine-organocation (APC) superfamily. Polyamine:cation symporter (PHS) (TC 2.A.3.12) family.</text>
</comment>
<feature type="transmembrane region" description="Helical" evidence="8">
    <location>
        <begin position="16"/>
        <end position="35"/>
    </location>
</feature>
<evidence type="ECO:0000256" key="5">
    <source>
        <dbReference type="ARBA" id="ARBA00022989"/>
    </source>
</evidence>
<evidence type="ECO:0008006" key="11">
    <source>
        <dbReference type="Google" id="ProtNLM"/>
    </source>
</evidence>
<evidence type="ECO:0000256" key="6">
    <source>
        <dbReference type="ARBA" id="ARBA00023136"/>
    </source>
</evidence>